<dbReference type="Proteomes" id="UP000805649">
    <property type="component" value="Unassembled WGS sequence"/>
</dbReference>
<name>A0ACC3YNK8_COLTU</name>
<evidence type="ECO:0000313" key="2">
    <source>
        <dbReference type="Proteomes" id="UP000805649"/>
    </source>
</evidence>
<protein>
    <submittedName>
        <fullName evidence="1">Nonribosomal peptide</fullName>
    </submittedName>
</protein>
<sequence length="3216" mass="360748">MNGEARVLHEHEISQRLTAICSEILCIPVGNIESVSSFVSLGGDSFKAVNFFQKCTEQGLAVRFQDLLHKSMAEIAHLSAISIQGHHDSSTLKQRGSLRHKTYPLMPDTYNFSKILQELRDKHALSQDDVEDIYPLSPMQESMYIGQKMSSKRLYRTRGLFVAASGFDLEHFKATWGDIIRRHQTLRTIYVETSDPASERLLDAVVLKEKPGRITVRQYHHVEEVHQQFAKDISNDQEDQHHVTIYCGPDKQKTSQVFLQLDLNHLTVDGSSLMIIIHELVQGLRGLPVIGPAAGYGKYIDYLQNQVDEDEALNYWIDFLEEAEPCYFPTMNDNQKGERGSAEVLEISLDTSMQELRTFCRDYNVTISNVLQAVWALVLHTYTRDRDVCFGYLSSGRSLPIVGASEIVGPMMNLLVCRVNSIEEKSIGDLLEGIRQDFVNSLPHQCFSIGKVQRILGSHENKLFNTIMTSYYSPDINDNENTVKLVASHNASDFDIVIKIVYSDSDIRVRLAYSTAALSSNMAQNVSCTFSTMLKRMIEAKNLKTSIQPLTLISPHDMHQITDWNNNALVPNTPPTHIHQLIENNARIHPDAPAICAWDGDMSYKELDEAASCVAGFIINLGIGPGAYVPLYFEKSKWFSVALLAVMKSGNAFVPLDISNPPRRNREILKQVGISEDYGLVICSSQQASKLDSSARNILELNEEQLSTIASTPNSRPVPSVVNDDPIYVIFTSGSTGVPKGVIIEHGSYAYAFEAHNHGLHLSSSSRVLQFASYGFDTSMEDHLTTLAIGACLCVPSEEMRLSLPDLTAFATKSQANWAHLTPSFAEMLSPSIMPTMKTMVLGGEAMSGKNIRNWSRPGQTELVQVYGPSECCVTSTISPKITPESDPTNIGKSIPGCRSWVVRPEEPNLLQAIGAVGELLIEGPIVARGYLNDPKQTAECFVTGLKWAPQKRFYRSGDLVKYDSKGDIHFVGRADSQTKLRGQRLELGEIERQLILEPGVRNCLVLVPKSGPCGGRLVALVTLASSSSHSEAAVSTLSAPVEFLESTWLKQIGCMRDFLLDRVPHYMTPEIWIIAKSIARNSSSKLERKEVTNYLETMTESQYANLLSRMEEKSVDRPGNETELLLQSIWSEVLNVPKDQINWNSSFYYLGGDSISAMAVSSIARQKGLNILAADILRCRSIERLAKLSAPTIKTPFKPTFEASTLTEDPFPLSPIQQMHFQASPNGDALDQQTMVVQLTKDIDQEALLNGLNSISAAHPMLRARFERHNGEWMQRISKSEANQSYRIRFHSRDQLDYVIECIADGKRSLDLTNGPLVGIDVFKTRRQTLLSITIHHLVVDTVSWRTLFRELENFLLFGGQVEAEMTSFQTWCSAQRQHARNLKIEDVLPVPDQVPATDLGYWNMNGKDNRFKDSVLHKLAFRPNFGRALSSVRDTDNFAPLDIMITSIGESFHDVFDRSPAVFIEGHGRELLSSDMNPWETVGWFTTFSPVFVKHHDNILDTLSTVRELRFNTPLSGLPYFMSGFLSSGGSKEYFKARHWPMEITLNYLGAFQQFERQGSLFKRCDDNLQSRLSELRRQQRANSARYALISILAVMKDDELSVEIEWNSQMSHQDELMSWACRLEKSFRQIISRLASQNPPEPPAENMPLSFGIQPKRLPSVLKLARSRLSVQADEIEAVYPCSPIQDSLMLSQLRKPNNVYSQHFLFRLHSQELLQPERLYAAWKQVVMSHQILRTLFLEDDEGMFLQVVLKTATPDIEIIRLEDAQDLSRLWENRSNNPGLSPLGGKILHKLSIFSAKDGSAYCFLDKNHIITDGTTSRLLIRDFLNEYEGRKKSEICPYSNYIRFILEQDLGKITDYWTQYLSGVTNCQFPKLSQTRTPPGQKVEFSRTTLTVSDKMTLETGCRKLDVTLPIIFQAAWSIVLAVYLNTDDVVFGLLCHGRDAPIPGAQEIIGPMATVVPIRAQLPVTKRILELINALHEDNIAHMSYQAISLARIQHTIKRSADSIFNTLLNFQKTSTASFSSGVKYDLLNAHDTSEYDLAVCINEDKDRLDVTIEYPKDFMSEAQAQRLLAVYLNTIDCLVGNPNGIIKELNLATRLDREQIQEWNSEDMEASKRCIHEMISDTTLYQPSKPAISSWDGDLTYAQLDLLSTKLAAQLQAIGAKPDEVVVLCFEKSLWAVVAMLAVAKSGAAFVHIDPKGAPKRTEFVIKHTKARIGLASLEQYDNFISFVDTILIINKPSVMGLPTPGVKDVVSASAEPSNTLYIIFTSGTTGTPKGVVIQHESFCSAVVANKSWLQIKPNSRVLQFTNYCFDASLEEIFTVLVAGGCICIPSDKERMTDIPGFVKRKKVNWAAFTPSFLRTLDPQDLKPVKFITVHAEPMDQDLIKRWADKIHMRPSYGPTECSVTSTVGLQFSVDTDATNIGFPVGCRGWVVHPDNHDILMPIGAIGELLLDGPIVGKGYLFDDAKTKAAFIDPPLWAVERESIFGSSPKRKLYKTGDLVRYAEDGSLLIQRRKDDSQVKVRGQRVELDEIQHHLNKVSREIQHNAILVPKAGLLKGRLVAVASLTALSAGIDTGNYGVQALKTVDREALGSDNCEKVNQILSNITAAMERDLPSYMIPETWLIVQSLPVQLSLKLDYRRVVSWVEGLDKKTLQSVLELGQYRSSQQALGSKTEEKIRKIWSEVLGIEPDHIALDQSFFRLGGDSIYAMQVMRLCRASGLQVTTQEVLLNQTIKQLAVVATPSTPIESLIPTPPRSPDDEFHLSSFAKKVTETDSNVESVFPCSPFQERMYNAFQNKAQKPYLFNSLVCLENIGQDASVNLNKLFRAWQQTVDCHSILRTALVLDPKTKKVFQKVLKRHRADIATLSAMSEHDALRQSKSHLNKTRSALFKSEAPPLSVRIFVTLDRVIYVHFVMSHVLIDHVSLAHVFSDFSRFYGDQVPTPGITTSFGYYIENHCRTKAIHANNKFWVETMKNTSPCMVSSESLVSSTADPHSMDSINFSLSITDELREFSRGTEVTLSSLLQFTWAMVLHVYTGHSTVCFGHLASDRDIDLPQAEEIVGPMLSLMIARAVLNDSSSLIEALRDFQNDCIRSLQHKIFDLTEVERQLGYEKTGLFNTLVNYRKVKYSGVDANVNFRSIWKQDPHEQFLVLAFNEKSLRIEASLTFYESIYSKQTINTLAEAYSGILEMVVCGQHRTVGDMKSVLSP</sequence>
<organism evidence="1 2">
    <name type="scientific">Colletotrichum truncatum</name>
    <name type="common">Anthracnose fungus</name>
    <name type="synonym">Colletotrichum capsici</name>
    <dbReference type="NCBI Taxonomy" id="5467"/>
    <lineage>
        <taxon>Eukaryota</taxon>
        <taxon>Fungi</taxon>
        <taxon>Dikarya</taxon>
        <taxon>Ascomycota</taxon>
        <taxon>Pezizomycotina</taxon>
        <taxon>Sordariomycetes</taxon>
        <taxon>Hypocreomycetidae</taxon>
        <taxon>Glomerellales</taxon>
        <taxon>Glomerellaceae</taxon>
        <taxon>Colletotrichum</taxon>
        <taxon>Colletotrichum truncatum species complex</taxon>
    </lineage>
</organism>
<proteinExistence type="predicted"/>
<reference evidence="1 2" key="1">
    <citation type="journal article" date="2020" name="Phytopathology">
        <title>Genome Sequence Resources of Colletotrichum truncatum, C. plurivorum, C. musicola, and C. sojae: Four Species Pathogenic to Soybean (Glycine max).</title>
        <authorList>
            <person name="Rogerio F."/>
            <person name="Boufleur T.R."/>
            <person name="Ciampi-Guillardi M."/>
            <person name="Sukno S.A."/>
            <person name="Thon M.R."/>
            <person name="Massola Junior N.S."/>
            <person name="Baroncelli R."/>
        </authorList>
    </citation>
    <scope>NUCLEOTIDE SEQUENCE [LARGE SCALE GENOMIC DNA]</scope>
    <source>
        <strain evidence="1 2">CMES1059</strain>
    </source>
</reference>
<evidence type="ECO:0000313" key="1">
    <source>
        <dbReference type="EMBL" id="KAL0932747.1"/>
    </source>
</evidence>
<accession>A0ACC3YNK8</accession>
<comment type="caution">
    <text evidence="1">The sequence shown here is derived from an EMBL/GenBank/DDBJ whole genome shotgun (WGS) entry which is preliminary data.</text>
</comment>
<dbReference type="EMBL" id="VUJX02000008">
    <property type="protein sequence ID" value="KAL0932747.1"/>
    <property type="molecule type" value="Genomic_DNA"/>
</dbReference>
<gene>
    <name evidence="1" type="ORF">CTRU02_211710</name>
</gene>
<keyword evidence="2" id="KW-1185">Reference proteome</keyword>